<keyword evidence="8" id="KW-1185">Reference proteome</keyword>
<dbReference type="Proteomes" id="UP000281128">
    <property type="component" value="Unassembled WGS sequence"/>
</dbReference>
<comment type="subcellular location">
    <subcellularLocation>
        <location evidence="1">Cytoplasm</location>
        <location evidence="1">Nucleoid</location>
    </subcellularLocation>
</comment>
<dbReference type="GO" id="GO:0005829">
    <property type="term" value="C:cytosol"/>
    <property type="evidence" value="ECO:0007669"/>
    <property type="project" value="TreeGrafter"/>
</dbReference>
<dbReference type="InterPro" id="IPR027444">
    <property type="entry name" value="H-NS_C_dom"/>
</dbReference>
<keyword evidence="4" id="KW-0238">DNA-binding</keyword>
<feature type="compositionally biased region" description="Basic residues" evidence="5">
    <location>
        <begin position="70"/>
        <end position="80"/>
    </location>
</feature>
<evidence type="ECO:0000259" key="6">
    <source>
        <dbReference type="SMART" id="SM00528"/>
    </source>
</evidence>
<reference evidence="7 8" key="1">
    <citation type="submission" date="2018-09" db="EMBL/GenBank/DDBJ databases">
        <title>Roseovarius spongiae sp. nov., isolated from a marine sponge.</title>
        <authorList>
            <person name="Zhuang L."/>
            <person name="Luo L."/>
        </authorList>
    </citation>
    <scope>NUCLEOTIDE SEQUENCE [LARGE SCALE GENOMIC DNA]</scope>
    <source>
        <strain evidence="7 8">HN-E21</strain>
    </source>
</reference>
<evidence type="ECO:0000313" key="7">
    <source>
        <dbReference type="EMBL" id="RKF16328.1"/>
    </source>
</evidence>
<feature type="domain" description="DNA-binding protein H-NS-like C-terminal" evidence="6">
    <location>
        <begin position="70"/>
        <end position="115"/>
    </location>
</feature>
<keyword evidence="3" id="KW-0963">Cytoplasm</keyword>
<dbReference type="GO" id="GO:0003681">
    <property type="term" value="F:bent DNA binding"/>
    <property type="evidence" value="ECO:0007669"/>
    <property type="project" value="TreeGrafter"/>
</dbReference>
<dbReference type="RefSeq" id="WP_121163344.1">
    <property type="nucleotide sequence ID" value="NZ_RAPE01000001.1"/>
</dbReference>
<dbReference type="GO" id="GO:0001217">
    <property type="term" value="F:DNA-binding transcription repressor activity"/>
    <property type="evidence" value="ECO:0007669"/>
    <property type="project" value="TreeGrafter"/>
</dbReference>
<dbReference type="Gene3D" id="4.10.430.10">
    <property type="entry name" value="Histone-like protein H-NS, C-terminal domain"/>
    <property type="match status" value="1"/>
</dbReference>
<dbReference type="OrthoDB" id="5297879at2"/>
<comment type="similarity">
    <text evidence="2">Belongs to the histone-like protein H-NS family.</text>
</comment>
<dbReference type="PANTHER" id="PTHR38097:SF2">
    <property type="entry name" value="DNA-BINDING PROTEIN STPA"/>
    <property type="match status" value="1"/>
</dbReference>
<sequence>MSQIDLKKMTTRELTTLRAKVDRAIASREKRERKEALKTLKEKAREMGYSFNELIDGSESGEGKQQRSSSKPRKRAAPKYRHPENPDLTWSGRGRQPNWLKEAVANGVPMENFLIDKS</sequence>
<feature type="region of interest" description="Disordered" evidence="5">
    <location>
        <begin position="51"/>
        <end position="97"/>
    </location>
</feature>
<dbReference type="PANTHER" id="PTHR38097">
    <property type="match status" value="1"/>
</dbReference>
<dbReference type="GO" id="GO:0032993">
    <property type="term" value="C:protein-DNA complex"/>
    <property type="evidence" value="ECO:0007669"/>
    <property type="project" value="TreeGrafter"/>
</dbReference>
<evidence type="ECO:0000256" key="4">
    <source>
        <dbReference type="ARBA" id="ARBA00023125"/>
    </source>
</evidence>
<organism evidence="7 8">
    <name type="scientific">Roseovarius spongiae</name>
    <dbReference type="NCBI Taxonomy" id="2320272"/>
    <lineage>
        <taxon>Bacteria</taxon>
        <taxon>Pseudomonadati</taxon>
        <taxon>Pseudomonadota</taxon>
        <taxon>Alphaproteobacteria</taxon>
        <taxon>Rhodobacterales</taxon>
        <taxon>Roseobacteraceae</taxon>
        <taxon>Roseovarius</taxon>
    </lineage>
</organism>
<dbReference type="Pfam" id="PF00816">
    <property type="entry name" value="Histone_HNS"/>
    <property type="match status" value="1"/>
</dbReference>
<dbReference type="SMART" id="SM00528">
    <property type="entry name" value="HNS"/>
    <property type="match status" value="1"/>
</dbReference>
<dbReference type="SUPFAM" id="SSF81273">
    <property type="entry name" value="H-NS histone-like proteins"/>
    <property type="match status" value="1"/>
</dbReference>
<protein>
    <submittedName>
        <fullName evidence="7">H-NS histone family protein</fullName>
    </submittedName>
</protein>
<evidence type="ECO:0000256" key="2">
    <source>
        <dbReference type="ARBA" id="ARBA00010610"/>
    </source>
</evidence>
<accession>A0A3A8AVL5</accession>
<dbReference type="GO" id="GO:0000976">
    <property type="term" value="F:transcription cis-regulatory region binding"/>
    <property type="evidence" value="ECO:0007669"/>
    <property type="project" value="TreeGrafter"/>
</dbReference>
<comment type="caution">
    <text evidence="7">The sequence shown here is derived from an EMBL/GenBank/DDBJ whole genome shotgun (WGS) entry which is preliminary data.</text>
</comment>
<evidence type="ECO:0000256" key="3">
    <source>
        <dbReference type="ARBA" id="ARBA00022490"/>
    </source>
</evidence>
<evidence type="ECO:0000256" key="1">
    <source>
        <dbReference type="ARBA" id="ARBA00004453"/>
    </source>
</evidence>
<evidence type="ECO:0000256" key="5">
    <source>
        <dbReference type="SAM" id="MobiDB-lite"/>
    </source>
</evidence>
<dbReference type="AlphaFoldDB" id="A0A3A8AVL5"/>
<proteinExistence type="inferred from homology"/>
<dbReference type="GO" id="GO:0003680">
    <property type="term" value="F:minor groove of adenine-thymine-rich DNA binding"/>
    <property type="evidence" value="ECO:0007669"/>
    <property type="project" value="TreeGrafter"/>
</dbReference>
<dbReference type="GO" id="GO:0009295">
    <property type="term" value="C:nucleoid"/>
    <property type="evidence" value="ECO:0007669"/>
    <property type="project" value="UniProtKB-SubCell"/>
</dbReference>
<dbReference type="InterPro" id="IPR037150">
    <property type="entry name" value="H-NS_C_dom_sf"/>
</dbReference>
<gene>
    <name evidence="7" type="ORF">D6850_01860</name>
</gene>
<name>A0A3A8AVL5_9RHOB</name>
<dbReference type="EMBL" id="RAPE01000001">
    <property type="protein sequence ID" value="RKF16328.1"/>
    <property type="molecule type" value="Genomic_DNA"/>
</dbReference>
<evidence type="ECO:0000313" key="8">
    <source>
        <dbReference type="Proteomes" id="UP000281128"/>
    </source>
</evidence>